<gene>
    <name evidence="1" type="ORF">ATANTOWER_002327</name>
</gene>
<accession>A0ABU7AMJ1</accession>
<reference evidence="1 2" key="1">
    <citation type="submission" date="2021-07" db="EMBL/GenBank/DDBJ databases">
        <authorList>
            <person name="Palmer J.M."/>
        </authorList>
    </citation>
    <scope>NUCLEOTIDE SEQUENCE [LARGE SCALE GENOMIC DNA]</scope>
    <source>
        <strain evidence="1 2">AT_MEX2019</strain>
        <tissue evidence="1">Muscle</tissue>
    </source>
</reference>
<keyword evidence="2" id="KW-1185">Reference proteome</keyword>
<dbReference type="EMBL" id="JAHUTI010020906">
    <property type="protein sequence ID" value="MED6239138.1"/>
    <property type="molecule type" value="Genomic_DNA"/>
</dbReference>
<evidence type="ECO:0000313" key="2">
    <source>
        <dbReference type="Proteomes" id="UP001345963"/>
    </source>
</evidence>
<sequence>MLYSQLSLLQLFWRNAASPSSLLEDKLCHWVNGLQMPSSGICACFLKVSSHDAYSESFRAVDMQNEHCRLSSPTEHQLFDIHLNTPFAAFKTSRCSQCLCQVSIWDLIIVVKNDDSVIFFSLMGSPCQHCSLKM</sequence>
<evidence type="ECO:0000313" key="1">
    <source>
        <dbReference type="EMBL" id="MED6239138.1"/>
    </source>
</evidence>
<organism evidence="1 2">
    <name type="scientific">Ataeniobius toweri</name>
    <dbReference type="NCBI Taxonomy" id="208326"/>
    <lineage>
        <taxon>Eukaryota</taxon>
        <taxon>Metazoa</taxon>
        <taxon>Chordata</taxon>
        <taxon>Craniata</taxon>
        <taxon>Vertebrata</taxon>
        <taxon>Euteleostomi</taxon>
        <taxon>Actinopterygii</taxon>
        <taxon>Neopterygii</taxon>
        <taxon>Teleostei</taxon>
        <taxon>Neoteleostei</taxon>
        <taxon>Acanthomorphata</taxon>
        <taxon>Ovalentaria</taxon>
        <taxon>Atherinomorphae</taxon>
        <taxon>Cyprinodontiformes</taxon>
        <taxon>Goodeidae</taxon>
        <taxon>Ataeniobius</taxon>
    </lineage>
</organism>
<proteinExistence type="predicted"/>
<name>A0ABU7AMJ1_9TELE</name>
<protein>
    <submittedName>
        <fullName evidence="1">Uncharacterized protein</fullName>
    </submittedName>
</protein>
<dbReference type="Proteomes" id="UP001345963">
    <property type="component" value="Unassembled WGS sequence"/>
</dbReference>
<comment type="caution">
    <text evidence="1">The sequence shown here is derived from an EMBL/GenBank/DDBJ whole genome shotgun (WGS) entry which is preliminary data.</text>
</comment>